<comment type="caution">
    <text evidence="12">The sequence shown here is derived from an EMBL/GenBank/DDBJ whole genome shotgun (WGS) entry which is preliminary data.</text>
</comment>
<dbReference type="SMART" id="SM00308">
    <property type="entry name" value="LH2"/>
    <property type="match status" value="1"/>
</dbReference>
<dbReference type="AlphaFoldDB" id="A0AAW2PN96"/>
<evidence type="ECO:0000256" key="3">
    <source>
        <dbReference type="ARBA" id="ARBA00022516"/>
    </source>
</evidence>
<keyword evidence="10" id="KW-0275">Fatty acid biosynthesis</keyword>
<evidence type="ECO:0000256" key="5">
    <source>
        <dbReference type="ARBA" id="ARBA00022767"/>
    </source>
</evidence>
<dbReference type="PROSITE" id="PS51393">
    <property type="entry name" value="LIPOXYGENASE_3"/>
    <property type="match status" value="1"/>
</dbReference>
<sequence length="161" mass="18117">MMINSNKSKKKMMIKGRVVLMKKNVLDFNDLAASVLDRFHELVGHKVSLQLISSRNTDSENRLKGKVGKAYLEKWITTFTSLTPGDSAFDSYLPSETPAPLLPYREEELVNLRGDGSGPLEEWDRVYDYAYYNDLGRSRQGTRVLARPILGGCSGLSLYPP</sequence>
<comment type="similarity">
    <text evidence="1">Belongs to the lipoxygenase family.</text>
</comment>
<dbReference type="InterPro" id="IPR036392">
    <property type="entry name" value="PLAT/LH2_dom_sf"/>
</dbReference>
<evidence type="ECO:0000256" key="7">
    <source>
        <dbReference type="ARBA" id="ARBA00022964"/>
    </source>
</evidence>
<keyword evidence="5" id="KW-0925">Oxylipin biosynthesis</keyword>
<evidence type="ECO:0000256" key="8">
    <source>
        <dbReference type="ARBA" id="ARBA00023002"/>
    </source>
</evidence>
<dbReference type="EMBL" id="JACGWM010000008">
    <property type="protein sequence ID" value="KAL0357322.1"/>
    <property type="molecule type" value="Genomic_DNA"/>
</dbReference>
<proteinExistence type="inferred from homology"/>
<dbReference type="GO" id="GO:0016702">
    <property type="term" value="F:oxidoreductase activity, acting on single donors with incorporation of molecular oxygen, incorporation of two atoms of oxygen"/>
    <property type="evidence" value="ECO:0007669"/>
    <property type="project" value="InterPro"/>
</dbReference>
<evidence type="ECO:0000256" key="2">
    <source>
        <dbReference type="ARBA" id="ARBA00011245"/>
    </source>
</evidence>
<evidence type="ECO:0000256" key="9">
    <source>
        <dbReference type="ARBA" id="ARBA00023098"/>
    </source>
</evidence>
<name>A0AAW2PN96_9LAMI</name>
<evidence type="ECO:0000256" key="6">
    <source>
        <dbReference type="ARBA" id="ARBA00022832"/>
    </source>
</evidence>
<dbReference type="InterPro" id="IPR036226">
    <property type="entry name" value="LipOase_C_sf"/>
</dbReference>
<dbReference type="GO" id="GO:0006633">
    <property type="term" value="P:fatty acid biosynthetic process"/>
    <property type="evidence" value="ECO:0007669"/>
    <property type="project" value="UniProtKB-KW"/>
</dbReference>
<keyword evidence="4" id="KW-0479">Metal-binding</keyword>
<evidence type="ECO:0000259" key="11">
    <source>
        <dbReference type="PROSITE" id="PS51393"/>
    </source>
</evidence>
<dbReference type="SUPFAM" id="SSF49723">
    <property type="entry name" value="Lipase/lipooxygenase domain (PLAT/LH2 domain)"/>
    <property type="match status" value="1"/>
</dbReference>
<dbReference type="Pfam" id="PF00305">
    <property type="entry name" value="Lipoxygenase"/>
    <property type="match status" value="1"/>
</dbReference>
<dbReference type="InterPro" id="IPR001024">
    <property type="entry name" value="PLAT/LH2_dom"/>
</dbReference>
<reference evidence="12" key="2">
    <citation type="journal article" date="2024" name="Plant">
        <title>Genomic evolution and insights into agronomic trait innovations of Sesamum species.</title>
        <authorList>
            <person name="Miao H."/>
            <person name="Wang L."/>
            <person name="Qu L."/>
            <person name="Liu H."/>
            <person name="Sun Y."/>
            <person name="Le M."/>
            <person name="Wang Q."/>
            <person name="Wei S."/>
            <person name="Zheng Y."/>
            <person name="Lin W."/>
            <person name="Duan Y."/>
            <person name="Cao H."/>
            <person name="Xiong S."/>
            <person name="Wang X."/>
            <person name="Wei L."/>
            <person name="Li C."/>
            <person name="Ma Q."/>
            <person name="Ju M."/>
            <person name="Zhao R."/>
            <person name="Li G."/>
            <person name="Mu C."/>
            <person name="Tian Q."/>
            <person name="Mei H."/>
            <person name="Zhang T."/>
            <person name="Gao T."/>
            <person name="Zhang H."/>
        </authorList>
    </citation>
    <scope>NUCLEOTIDE SEQUENCE</scope>
    <source>
        <strain evidence="12">KEN8</strain>
    </source>
</reference>
<keyword evidence="3" id="KW-0444">Lipid biosynthesis</keyword>
<evidence type="ECO:0000256" key="4">
    <source>
        <dbReference type="ARBA" id="ARBA00022723"/>
    </source>
</evidence>
<feature type="domain" description="Lipoxygenase" evidence="11">
    <location>
        <begin position="91"/>
        <end position="161"/>
    </location>
</feature>
<keyword evidence="6" id="KW-0276">Fatty acid metabolism</keyword>
<keyword evidence="9" id="KW-0443">Lipid metabolism</keyword>
<dbReference type="GO" id="GO:0031408">
    <property type="term" value="P:oxylipin biosynthetic process"/>
    <property type="evidence" value="ECO:0007669"/>
    <property type="project" value="UniProtKB-KW"/>
</dbReference>
<evidence type="ECO:0000256" key="1">
    <source>
        <dbReference type="ARBA" id="ARBA00009419"/>
    </source>
</evidence>
<dbReference type="InterPro" id="IPR000907">
    <property type="entry name" value="LipOase"/>
</dbReference>
<dbReference type="GO" id="GO:0034440">
    <property type="term" value="P:lipid oxidation"/>
    <property type="evidence" value="ECO:0007669"/>
    <property type="project" value="InterPro"/>
</dbReference>
<evidence type="ECO:0000313" key="12">
    <source>
        <dbReference type="EMBL" id="KAL0357322.1"/>
    </source>
</evidence>
<gene>
    <name evidence="12" type="ORF">Scaly_1417900</name>
</gene>
<dbReference type="PRINTS" id="PR00468">
    <property type="entry name" value="PLTLPOXGNASE"/>
</dbReference>
<dbReference type="GO" id="GO:0046872">
    <property type="term" value="F:metal ion binding"/>
    <property type="evidence" value="ECO:0007669"/>
    <property type="project" value="UniProtKB-KW"/>
</dbReference>
<comment type="subunit">
    <text evidence="2">Monomer.</text>
</comment>
<dbReference type="Gene3D" id="2.60.60.20">
    <property type="entry name" value="PLAT/LH2 domain"/>
    <property type="match status" value="1"/>
</dbReference>
<keyword evidence="7" id="KW-0223">Dioxygenase</keyword>
<accession>A0AAW2PN96</accession>
<dbReference type="InterPro" id="IPR001246">
    <property type="entry name" value="LipOase_plant"/>
</dbReference>
<evidence type="ECO:0000256" key="10">
    <source>
        <dbReference type="ARBA" id="ARBA00023160"/>
    </source>
</evidence>
<dbReference type="PANTHER" id="PTHR11771">
    <property type="entry name" value="LIPOXYGENASE"/>
    <property type="match status" value="1"/>
</dbReference>
<organism evidence="12">
    <name type="scientific">Sesamum calycinum</name>
    <dbReference type="NCBI Taxonomy" id="2727403"/>
    <lineage>
        <taxon>Eukaryota</taxon>
        <taxon>Viridiplantae</taxon>
        <taxon>Streptophyta</taxon>
        <taxon>Embryophyta</taxon>
        <taxon>Tracheophyta</taxon>
        <taxon>Spermatophyta</taxon>
        <taxon>Magnoliopsida</taxon>
        <taxon>eudicotyledons</taxon>
        <taxon>Gunneridae</taxon>
        <taxon>Pentapetalae</taxon>
        <taxon>asterids</taxon>
        <taxon>lamiids</taxon>
        <taxon>Lamiales</taxon>
        <taxon>Pedaliaceae</taxon>
        <taxon>Sesamum</taxon>
    </lineage>
</organism>
<protein>
    <submittedName>
        <fullName evidence="12">Linoleate 9S-lipoxygenase 1</fullName>
    </submittedName>
</protein>
<keyword evidence="8" id="KW-0560">Oxidoreductase</keyword>
<dbReference type="SUPFAM" id="SSF48484">
    <property type="entry name" value="Lipoxigenase"/>
    <property type="match status" value="1"/>
</dbReference>
<reference evidence="12" key="1">
    <citation type="submission" date="2020-06" db="EMBL/GenBank/DDBJ databases">
        <authorList>
            <person name="Li T."/>
            <person name="Hu X."/>
            <person name="Zhang T."/>
            <person name="Song X."/>
            <person name="Zhang H."/>
            <person name="Dai N."/>
            <person name="Sheng W."/>
            <person name="Hou X."/>
            <person name="Wei L."/>
        </authorList>
    </citation>
    <scope>NUCLEOTIDE SEQUENCE</scope>
    <source>
        <strain evidence="12">KEN8</strain>
        <tissue evidence="12">Leaf</tissue>
    </source>
</reference>
<dbReference type="InterPro" id="IPR013819">
    <property type="entry name" value="LipOase_C"/>
</dbReference>
<dbReference type="Gene3D" id="4.10.375.10">
    <property type="entry name" value="Lipoxygenase-1, Domain 2"/>
    <property type="match status" value="1"/>
</dbReference>